<dbReference type="PIRSF" id="PIRSF006078">
    <property type="entry name" value="GlxK"/>
    <property type="match status" value="1"/>
</dbReference>
<comment type="caution">
    <text evidence="5">The sequence shown here is derived from an EMBL/GenBank/DDBJ whole genome shotgun (WGS) entry which is preliminary data.</text>
</comment>
<reference evidence="6" key="1">
    <citation type="journal article" date="2013" name="Genome Announc.">
        <title>Draft Genome Sequence of D-Branched-Chain Amino Acid Producer Lactobacillus otakiensis JCM 15040T, Isolated from a Traditional Japanese Pickle.</title>
        <authorList>
            <person name="Doi K."/>
            <person name="Mori K."/>
            <person name="Mutaguchi Y."/>
            <person name="Tashiro K."/>
            <person name="Fujino Y."/>
            <person name="Ohmori T."/>
            <person name="Kuhara S."/>
            <person name="Ohshima T."/>
        </authorList>
    </citation>
    <scope>NUCLEOTIDE SEQUENCE [LARGE SCALE GENOMIC DNA]</scope>
    <source>
        <strain evidence="6">JCM 15040</strain>
    </source>
</reference>
<dbReference type="InterPro" id="IPR004381">
    <property type="entry name" value="Glycerate_kinase"/>
</dbReference>
<evidence type="ECO:0000313" key="5">
    <source>
        <dbReference type="EMBL" id="GAD17193.1"/>
    </source>
</evidence>
<dbReference type="PANTHER" id="PTHR21599:SF0">
    <property type="entry name" value="GLYCERATE KINASE"/>
    <property type="match status" value="1"/>
</dbReference>
<dbReference type="GeneID" id="301047307"/>
<comment type="similarity">
    <text evidence="1 4">Belongs to the glycerate kinase type-1 family.</text>
</comment>
<dbReference type="Gene3D" id="3.40.50.10350">
    <property type="entry name" value="Glycerate kinase, domain 1"/>
    <property type="match status" value="1"/>
</dbReference>
<dbReference type="OrthoDB" id="9774290at2"/>
<evidence type="ECO:0000256" key="4">
    <source>
        <dbReference type="PIRNR" id="PIRNR006078"/>
    </source>
</evidence>
<evidence type="ECO:0000256" key="3">
    <source>
        <dbReference type="ARBA" id="ARBA00022777"/>
    </source>
</evidence>
<gene>
    <name evidence="5" type="ORF">LOT_1731</name>
</gene>
<proteinExistence type="inferred from homology"/>
<keyword evidence="3 4" id="KW-0418">Kinase</keyword>
<dbReference type="Gene3D" id="3.90.1510.10">
    <property type="entry name" value="Glycerate kinase, domain 2"/>
    <property type="match status" value="1"/>
</dbReference>
<dbReference type="PATRIC" id="fig|1423780.4.peg.6"/>
<keyword evidence="2 4" id="KW-0808">Transferase</keyword>
<dbReference type="Proteomes" id="UP000016361">
    <property type="component" value="Unassembled WGS sequence"/>
</dbReference>
<dbReference type="eggNOG" id="COG1929">
    <property type="taxonomic scope" value="Bacteria"/>
</dbReference>
<dbReference type="GO" id="GO:0031388">
    <property type="term" value="P:organic acid phosphorylation"/>
    <property type="evidence" value="ECO:0007669"/>
    <property type="project" value="UniProtKB-UniRule"/>
</dbReference>
<dbReference type="NCBIfam" id="TIGR00045">
    <property type="entry name" value="glycerate kinase"/>
    <property type="match status" value="1"/>
</dbReference>
<evidence type="ECO:0000256" key="2">
    <source>
        <dbReference type="ARBA" id="ARBA00022679"/>
    </source>
</evidence>
<dbReference type="SUPFAM" id="SSF110738">
    <property type="entry name" value="Glycerate kinase I"/>
    <property type="match status" value="1"/>
</dbReference>
<sequence length="376" mass="38799">MKKIVIAVDSFKGSASSTEAAEYLSRGLIQANQSVEVTKVPLADGGEGTVTAILSATDGKSMTTKVSGPVGGQMDAKWGLIDDQTAVIEMAAAAGFTQDKNRDVALKSTYGVGELIQTAIDHGVTKIYLGLGGSSTNDGGVGMAQALGGHFLDQNGAEITQGIDGLGHLAKIDLTGLQERLRQVQVIGLSDVDNPLTGETGATQVFGPQKGVGPDQIGLFDHRLHRLADLTASSLGDDFSNVPGVGAAGGLGFGVLAFLGGRLTSGINAIIHIVGLQTIIQDADLVITGEGQIDRQTLNGKLPMGVLKVAQQAKVPIIAVAGSVSDHIQPLYEQGFDLIVSTTTRPMSVSDAISAAPELITQTGYRLGKMLLFGKN</sequence>
<accession>S4NTA4</accession>
<evidence type="ECO:0000313" key="6">
    <source>
        <dbReference type="Proteomes" id="UP000016361"/>
    </source>
</evidence>
<name>S4NTA4_9LACO</name>
<dbReference type="Pfam" id="PF02595">
    <property type="entry name" value="Gly_kinase"/>
    <property type="match status" value="1"/>
</dbReference>
<evidence type="ECO:0000256" key="1">
    <source>
        <dbReference type="ARBA" id="ARBA00006284"/>
    </source>
</evidence>
<dbReference type="EMBL" id="BASH01000006">
    <property type="protein sequence ID" value="GAD17193.1"/>
    <property type="molecule type" value="Genomic_DNA"/>
</dbReference>
<dbReference type="PANTHER" id="PTHR21599">
    <property type="entry name" value="GLYCERATE KINASE"/>
    <property type="match status" value="1"/>
</dbReference>
<dbReference type="GO" id="GO:0008887">
    <property type="term" value="F:glycerate kinase activity"/>
    <property type="evidence" value="ECO:0007669"/>
    <property type="project" value="UniProtKB-UniRule"/>
</dbReference>
<protein>
    <submittedName>
        <fullName evidence="5">Glycerate kinase</fullName>
    </submittedName>
</protein>
<dbReference type="AlphaFoldDB" id="S4NTA4"/>
<organism evidence="5 6">
    <name type="scientific">Lentilactobacillus otakiensis DSM 19908 = JCM 15040</name>
    <dbReference type="NCBI Taxonomy" id="1423780"/>
    <lineage>
        <taxon>Bacteria</taxon>
        <taxon>Bacillati</taxon>
        <taxon>Bacillota</taxon>
        <taxon>Bacilli</taxon>
        <taxon>Lactobacillales</taxon>
        <taxon>Lactobacillaceae</taxon>
        <taxon>Lentilactobacillus</taxon>
    </lineage>
</organism>
<dbReference type="InterPro" id="IPR018193">
    <property type="entry name" value="Glyc_kinase_flavodox-like_fold"/>
</dbReference>
<dbReference type="InterPro" id="IPR036129">
    <property type="entry name" value="Glycerate_kinase_sf"/>
</dbReference>
<dbReference type="STRING" id="1423780.FD05_GL000006"/>
<keyword evidence="6" id="KW-1185">Reference proteome</keyword>
<dbReference type="RefSeq" id="WP_020281633.1">
    <property type="nucleotide sequence ID" value="NZ_AZED01000008.1"/>
</dbReference>
<dbReference type="InterPro" id="IPR018197">
    <property type="entry name" value="Glycerate_kinase_RE-like"/>
</dbReference>